<gene>
    <name evidence="2" type="ORF">PLEPLA_LOCUS43824</name>
</gene>
<evidence type="ECO:0000313" key="3">
    <source>
        <dbReference type="Proteomes" id="UP001153269"/>
    </source>
</evidence>
<dbReference type="AlphaFoldDB" id="A0A9N7Z589"/>
<keyword evidence="3" id="KW-1185">Reference proteome</keyword>
<accession>A0A9N7Z589</accession>
<feature type="region of interest" description="Disordered" evidence="1">
    <location>
        <begin position="147"/>
        <end position="170"/>
    </location>
</feature>
<reference evidence="2" key="1">
    <citation type="submission" date="2020-03" db="EMBL/GenBank/DDBJ databases">
        <authorList>
            <person name="Weist P."/>
        </authorList>
    </citation>
    <scope>NUCLEOTIDE SEQUENCE</scope>
</reference>
<evidence type="ECO:0000256" key="1">
    <source>
        <dbReference type="SAM" id="MobiDB-lite"/>
    </source>
</evidence>
<feature type="region of interest" description="Disordered" evidence="1">
    <location>
        <begin position="1"/>
        <end position="33"/>
    </location>
</feature>
<evidence type="ECO:0000313" key="2">
    <source>
        <dbReference type="EMBL" id="CAB1456043.1"/>
    </source>
</evidence>
<organism evidence="2 3">
    <name type="scientific">Pleuronectes platessa</name>
    <name type="common">European plaice</name>
    <dbReference type="NCBI Taxonomy" id="8262"/>
    <lineage>
        <taxon>Eukaryota</taxon>
        <taxon>Metazoa</taxon>
        <taxon>Chordata</taxon>
        <taxon>Craniata</taxon>
        <taxon>Vertebrata</taxon>
        <taxon>Euteleostomi</taxon>
        <taxon>Actinopterygii</taxon>
        <taxon>Neopterygii</taxon>
        <taxon>Teleostei</taxon>
        <taxon>Neoteleostei</taxon>
        <taxon>Acanthomorphata</taxon>
        <taxon>Carangaria</taxon>
        <taxon>Pleuronectiformes</taxon>
        <taxon>Pleuronectoidei</taxon>
        <taxon>Pleuronectidae</taxon>
        <taxon>Pleuronectes</taxon>
    </lineage>
</organism>
<feature type="compositionally biased region" description="Basic and acidic residues" evidence="1">
    <location>
        <begin position="158"/>
        <end position="170"/>
    </location>
</feature>
<feature type="compositionally biased region" description="Polar residues" evidence="1">
    <location>
        <begin position="1"/>
        <end position="26"/>
    </location>
</feature>
<protein>
    <submittedName>
        <fullName evidence="2">Uncharacterized protein</fullName>
    </submittedName>
</protein>
<name>A0A9N7Z589_PLEPL</name>
<comment type="caution">
    <text evidence="2">The sequence shown here is derived from an EMBL/GenBank/DDBJ whole genome shotgun (WGS) entry which is preliminary data.</text>
</comment>
<dbReference type="Proteomes" id="UP001153269">
    <property type="component" value="Unassembled WGS sequence"/>
</dbReference>
<proteinExistence type="predicted"/>
<dbReference type="EMBL" id="CADEAL010004282">
    <property type="protein sequence ID" value="CAB1456043.1"/>
    <property type="molecule type" value="Genomic_DNA"/>
</dbReference>
<sequence length="170" mass="18490">MKSKAKSSGVNQGSEINACTQTQPSVNPAKPVDTLSNKNLKAPVYQSWHVDFHVKASVFAGLSACCLASSVTHVCMQLEHSLCGLVIRAARCPERWREIEIERNGVVEHPEAAAINKISVMNLKCLNAYSALRLKLLSRLGYPSNKLRSSSLGEGATSEERRMHEKGGGD</sequence>